<organism evidence="1 2">
    <name type="scientific">Piromyces finnis</name>
    <dbReference type="NCBI Taxonomy" id="1754191"/>
    <lineage>
        <taxon>Eukaryota</taxon>
        <taxon>Fungi</taxon>
        <taxon>Fungi incertae sedis</taxon>
        <taxon>Chytridiomycota</taxon>
        <taxon>Chytridiomycota incertae sedis</taxon>
        <taxon>Neocallimastigomycetes</taxon>
        <taxon>Neocallimastigales</taxon>
        <taxon>Neocallimastigaceae</taxon>
        <taxon>Piromyces</taxon>
    </lineage>
</organism>
<evidence type="ECO:0000313" key="2">
    <source>
        <dbReference type="Proteomes" id="UP000193719"/>
    </source>
</evidence>
<dbReference type="Proteomes" id="UP000193719">
    <property type="component" value="Unassembled WGS sequence"/>
</dbReference>
<keyword evidence="2" id="KW-1185">Reference proteome</keyword>
<proteinExistence type="predicted"/>
<dbReference type="EMBL" id="MCFH01000013">
    <property type="protein sequence ID" value="ORX53435.1"/>
    <property type="molecule type" value="Genomic_DNA"/>
</dbReference>
<accession>A0A1Y1VFC3</accession>
<reference evidence="1 2" key="1">
    <citation type="submission" date="2016-08" db="EMBL/GenBank/DDBJ databases">
        <title>Genomes of anaerobic fungi encode conserved fungal cellulosomes for biomass hydrolysis.</title>
        <authorList>
            <consortium name="DOE Joint Genome Institute"/>
            <person name="Haitjema C.H."/>
            <person name="Gilmore S.P."/>
            <person name="Henske J.K."/>
            <person name="Solomon K.V."/>
            <person name="De Groot R."/>
            <person name="Kuo A."/>
            <person name="Mondo S.J."/>
            <person name="Salamov A.A."/>
            <person name="Labutti K."/>
            <person name="Zhao Z."/>
            <person name="Chiniquy J."/>
            <person name="Barry K."/>
            <person name="Brewer H.M."/>
            <person name="Purvine S.O."/>
            <person name="Wright A.T."/>
            <person name="Boxma B."/>
            <person name="Van Alen T."/>
            <person name="Hackstein J.H."/>
            <person name="Baker S.E."/>
            <person name="Grigoriev I.V."/>
            <person name="O'Malley M.A."/>
        </authorList>
    </citation>
    <scope>NUCLEOTIDE SEQUENCE [LARGE SCALE GENOMIC DNA]</scope>
    <source>
        <strain evidence="2">finn</strain>
    </source>
</reference>
<gene>
    <name evidence="1" type="ORF">BCR36DRAFT_26151</name>
</gene>
<name>A0A1Y1VFC3_9FUNG</name>
<dbReference type="AlphaFoldDB" id="A0A1Y1VFC3"/>
<reference evidence="1 2" key="2">
    <citation type="submission" date="2016-08" db="EMBL/GenBank/DDBJ databases">
        <title>Pervasive Adenine N6-methylation of Active Genes in Fungi.</title>
        <authorList>
            <consortium name="DOE Joint Genome Institute"/>
            <person name="Mondo S.J."/>
            <person name="Dannebaum R.O."/>
            <person name="Kuo R.C."/>
            <person name="Labutti K."/>
            <person name="Haridas S."/>
            <person name="Kuo A."/>
            <person name="Salamov A."/>
            <person name="Ahrendt S.R."/>
            <person name="Lipzen A."/>
            <person name="Sullivan W."/>
            <person name="Andreopoulos W.B."/>
            <person name="Clum A."/>
            <person name="Lindquist E."/>
            <person name="Daum C."/>
            <person name="Ramamoorthy G.K."/>
            <person name="Gryganskyi A."/>
            <person name="Culley D."/>
            <person name="Magnuson J.K."/>
            <person name="James T.Y."/>
            <person name="O'Malley M.A."/>
            <person name="Stajich J.E."/>
            <person name="Spatafora J.W."/>
            <person name="Visel A."/>
            <person name="Grigoriev I.V."/>
        </authorList>
    </citation>
    <scope>NUCLEOTIDE SEQUENCE [LARGE SCALE GENOMIC DNA]</scope>
    <source>
        <strain evidence="2">finn</strain>
    </source>
</reference>
<comment type="caution">
    <text evidence="1">The sequence shown here is derived from an EMBL/GenBank/DDBJ whole genome shotgun (WGS) entry which is preliminary data.</text>
</comment>
<protein>
    <submittedName>
        <fullName evidence="1">Uncharacterized protein</fullName>
    </submittedName>
</protein>
<dbReference type="OrthoDB" id="10613341at2759"/>
<evidence type="ECO:0000313" key="1">
    <source>
        <dbReference type="EMBL" id="ORX53435.1"/>
    </source>
</evidence>
<sequence>MNNLQNRIIQSTSFRTNYLLVNNLKKINVSLCSNVYKSTLTSNVQFSNLNNFHLNNTQYDSLLNKNFQILTFKHTYAQTTNGKKFF</sequence>